<accession>A0AAD7I521</accession>
<evidence type="ECO:0000313" key="3">
    <source>
        <dbReference type="Proteomes" id="UP001215598"/>
    </source>
</evidence>
<protein>
    <submittedName>
        <fullName evidence="2">Uncharacterized protein</fullName>
    </submittedName>
</protein>
<dbReference type="Proteomes" id="UP001215598">
    <property type="component" value="Unassembled WGS sequence"/>
</dbReference>
<dbReference type="AlphaFoldDB" id="A0AAD7I521"/>
<evidence type="ECO:0000313" key="2">
    <source>
        <dbReference type="EMBL" id="KAJ7734645.1"/>
    </source>
</evidence>
<feature type="compositionally biased region" description="Polar residues" evidence="1">
    <location>
        <begin position="1"/>
        <end position="12"/>
    </location>
</feature>
<feature type="compositionally biased region" description="Pro residues" evidence="1">
    <location>
        <begin position="73"/>
        <end position="85"/>
    </location>
</feature>
<evidence type="ECO:0000256" key="1">
    <source>
        <dbReference type="SAM" id="MobiDB-lite"/>
    </source>
</evidence>
<feature type="region of interest" description="Disordered" evidence="1">
    <location>
        <begin position="324"/>
        <end position="428"/>
    </location>
</feature>
<comment type="caution">
    <text evidence="2">The sequence shown here is derived from an EMBL/GenBank/DDBJ whole genome shotgun (WGS) entry which is preliminary data.</text>
</comment>
<feature type="compositionally biased region" description="Basic and acidic residues" evidence="1">
    <location>
        <begin position="417"/>
        <end position="426"/>
    </location>
</feature>
<feature type="region of interest" description="Disordered" evidence="1">
    <location>
        <begin position="243"/>
        <end position="267"/>
    </location>
</feature>
<proteinExistence type="predicted"/>
<name>A0AAD7I521_9AGAR</name>
<sequence>MPGTPRTSAATRTNRESERARRKNEKMKQIEGKFGHRQPAAAVSYPREYESRPTSAANEHRPRACHRPHTPHPHPTPLPYIPVSPYPRNRTRRRRAPPMPNAPTLRSKVTLQRAAHRPRQAKGREGREEREGTRNAVQRRRYIHAQAEERKRRKKAGPDLKQTAWGRKKSWVRNATPDEGSIRTKQGGRARRAERARVGQPGTMARKHPPTLPPHAPYSPHPTPDIPQYPRNAHARWDLTAVESRSSRATMPTPDACEEQGEAGEANAARARAGLTCKQHLCTSPAPSEGGREGAGRDVDVAVGVDVRPSLAYIQRACDWEAVGSTQHRRGQERSPAARTRTPPSRDTKQKKRKGQERKAESGTLHPPQAKKNSAADTARQGAGAVHPVHEKGARSRHPTPATCGTRSTGSTGVPSPREKECDRPTRSMYKQHRVRSALHMLAHRAARLNTREEGGSKNEWAPSTRNTVPCKAREGSSGQAGRSCRGARSHSTVRSFDLARIQRAVREHTQGTPGRDRKKRRKTRARDPHAKRAQRRTPTPQIYQPPRNLIDLVLQLDVGDVLVPAELKVLPLLRLLHLLAVNSLGNLLRLLVHVDDIAPAECVAGAVGPGDILKNVVYGVDAGEGLGDESRRRVGPSMWFVGLLTSTEPLP</sequence>
<organism evidence="2 3">
    <name type="scientific">Mycena metata</name>
    <dbReference type="NCBI Taxonomy" id="1033252"/>
    <lineage>
        <taxon>Eukaryota</taxon>
        <taxon>Fungi</taxon>
        <taxon>Dikarya</taxon>
        <taxon>Basidiomycota</taxon>
        <taxon>Agaricomycotina</taxon>
        <taxon>Agaricomycetes</taxon>
        <taxon>Agaricomycetidae</taxon>
        <taxon>Agaricales</taxon>
        <taxon>Marasmiineae</taxon>
        <taxon>Mycenaceae</taxon>
        <taxon>Mycena</taxon>
    </lineage>
</organism>
<feature type="compositionally biased region" description="Polar residues" evidence="1">
    <location>
        <begin position="403"/>
        <end position="414"/>
    </location>
</feature>
<gene>
    <name evidence="2" type="ORF">B0H16DRAFT_1695826</name>
</gene>
<keyword evidence="3" id="KW-1185">Reference proteome</keyword>
<feature type="compositionally biased region" description="Basic and acidic residues" evidence="1">
    <location>
        <begin position="122"/>
        <end position="133"/>
    </location>
</feature>
<dbReference type="EMBL" id="JARKIB010000131">
    <property type="protein sequence ID" value="KAJ7734645.1"/>
    <property type="molecule type" value="Genomic_DNA"/>
</dbReference>
<feature type="region of interest" description="Disordered" evidence="1">
    <location>
        <begin position="450"/>
        <end position="543"/>
    </location>
</feature>
<reference evidence="2" key="1">
    <citation type="submission" date="2023-03" db="EMBL/GenBank/DDBJ databases">
        <title>Massive genome expansion in bonnet fungi (Mycena s.s.) driven by repeated elements and novel gene families across ecological guilds.</title>
        <authorList>
            <consortium name="Lawrence Berkeley National Laboratory"/>
            <person name="Harder C.B."/>
            <person name="Miyauchi S."/>
            <person name="Viragh M."/>
            <person name="Kuo A."/>
            <person name="Thoen E."/>
            <person name="Andreopoulos B."/>
            <person name="Lu D."/>
            <person name="Skrede I."/>
            <person name="Drula E."/>
            <person name="Henrissat B."/>
            <person name="Morin E."/>
            <person name="Kohler A."/>
            <person name="Barry K."/>
            <person name="LaButti K."/>
            <person name="Morin E."/>
            <person name="Salamov A."/>
            <person name="Lipzen A."/>
            <person name="Mereny Z."/>
            <person name="Hegedus B."/>
            <person name="Baldrian P."/>
            <person name="Stursova M."/>
            <person name="Weitz H."/>
            <person name="Taylor A."/>
            <person name="Grigoriev I.V."/>
            <person name="Nagy L.G."/>
            <person name="Martin F."/>
            <person name="Kauserud H."/>
        </authorList>
    </citation>
    <scope>NUCLEOTIDE SEQUENCE</scope>
    <source>
        <strain evidence="2">CBHHK182m</strain>
    </source>
</reference>
<feature type="compositionally biased region" description="Basic residues" evidence="1">
    <location>
        <begin position="63"/>
        <end position="72"/>
    </location>
</feature>
<feature type="region of interest" description="Disordered" evidence="1">
    <location>
        <begin position="1"/>
        <end position="216"/>
    </location>
</feature>